<evidence type="ECO:0000256" key="1">
    <source>
        <dbReference type="SAM" id="Phobius"/>
    </source>
</evidence>
<evidence type="ECO:0000313" key="3">
    <source>
        <dbReference type="Proteomes" id="UP000436047"/>
    </source>
</evidence>
<evidence type="ECO:0008006" key="4">
    <source>
        <dbReference type="Google" id="ProtNLM"/>
    </source>
</evidence>
<dbReference type="GeneID" id="86054014"/>
<evidence type="ECO:0000313" key="2">
    <source>
        <dbReference type="EMBL" id="MSS89226.1"/>
    </source>
</evidence>
<feature type="transmembrane region" description="Helical" evidence="1">
    <location>
        <begin position="143"/>
        <end position="167"/>
    </location>
</feature>
<keyword evidence="1" id="KW-0812">Transmembrane</keyword>
<dbReference type="RefSeq" id="WP_154464969.1">
    <property type="nucleotide sequence ID" value="NZ_VUMI01000020.1"/>
</dbReference>
<sequence>MSRYKISIYSIISYALFFAVFKPYFLPDALRQTLKILILAGTFLFLLFNSNKKMLLNCSLMFCSCVILSGVVAGIQGNYGFRDILDSLLYALTFYDLYTFSALCKRKDYSDRLIDCMYSMNLIYCILTVISVAMVGVENNSNNVAYLFGNKFTSAYLFILLIALYGASHDMNNKRNEITLLMIFVFSILFSFYIGCATATVTLVVLFAIYWMPEKIKQQAIKERYVVIALILSALVVIWIEAILKNDFINRLITEYFGKSYTVTGRLEIYGSYLAKVIMGSFWVGYGYSNSIMMNLTGVYANVQNGLLEMFVSFGFLGVVVLVFTVYYCFKHSEKGSRTFYLSLVIYGMIIAAIFEVSLNWFFLLGLCIIRWNSNNDGFKFRRIKIKI</sequence>
<feature type="transmembrane region" description="Helical" evidence="1">
    <location>
        <begin position="224"/>
        <end position="244"/>
    </location>
</feature>
<dbReference type="AlphaFoldDB" id="A0A6N7W1T8"/>
<name>A0A6N7W1T8_9FIRM</name>
<feature type="transmembrane region" description="Helical" evidence="1">
    <location>
        <begin position="342"/>
        <end position="372"/>
    </location>
</feature>
<feature type="transmembrane region" description="Helical" evidence="1">
    <location>
        <begin position="116"/>
        <end position="137"/>
    </location>
</feature>
<accession>A0A6N7W1T8</accession>
<feature type="transmembrane region" description="Helical" evidence="1">
    <location>
        <begin position="308"/>
        <end position="330"/>
    </location>
</feature>
<protein>
    <recommendedName>
        <fullName evidence="4">O-antigen ligase domain-containing protein</fullName>
    </recommendedName>
</protein>
<organism evidence="2 3">
    <name type="scientific">Eisenbergiella porci</name>
    <dbReference type="NCBI Taxonomy" id="2652274"/>
    <lineage>
        <taxon>Bacteria</taxon>
        <taxon>Bacillati</taxon>
        <taxon>Bacillota</taxon>
        <taxon>Clostridia</taxon>
        <taxon>Lachnospirales</taxon>
        <taxon>Lachnospiraceae</taxon>
        <taxon>Eisenbergiella</taxon>
    </lineage>
</organism>
<dbReference type="GO" id="GO:0016020">
    <property type="term" value="C:membrane"/>
    <property type="evidence" value="ECO:0007669"/>
    <property type="project" value="UniProtKB-SubCell"/>
</dbReference>
<gene>
    <name evidence="2" type="ORF">FYJ45_13220</name>
</gene>
<feature type="transmembrane region" description="Helical" evidence="1">
    <location>
        <begin position="179"/>
        <end position="212"/>
    </location>
</feature>
<reference evidence="2 3" key="1">
    <citation type="submission" date="2019-08" db="EMBL/GenBank/DDBJ databases">
        <title>In-depth cultivation of the pig gut microbiome towards novel bacterial diversity and tailored functional studies.</title>
        <authorList>
            <person name="Wylensek D."/>
            <person name="Hitch T.C.A."/>
            <person name="Clavel T."/>
        </authorList>
    </citation>
    <scope>NUCLEOTIDE SEQUENCE [LARGE SCALE GENOMIC DNA]</scope>
    <source>
        <strain evidence="2 3">WCA-389-WT-23B</strain>
    </source>
</reference>
<proteinExistence type="predicted"/>
<keyword evidence="3" id="KW-1185">Reference proteome</keyword>
<dbReference type="EMBL" id="VUMI01000020">
    <property type="protein sequence ID" value="MSS89226.1"/>
    <property type="molecule type" value="Genomic_DNA"/>
</dbReference>
<feature type="transmembrane region" description="Helical" evidence="1">
    <location>
        <begin position="32"/>
        <end position="48"/>
    </location>
</feature>
<feature type="transmembrane region" description="Helical" evidence="1">
    <location>
        <begin position="269"/>
        <end position="288"/>
    </location>
</feature>
<dbReference type="Proteomes" id="UP000436047">
    <property type="component" value="Unassembled WGS sequence"/>
</dbReference>
<comment type="caution">
    <text evidence="2">The sequence shown here is derived from an EMBL/GenBank/DDBJ whole genome shotgun (WGS) entry which is preliminary data.</text>
</comment>
<keyword evidence="1" id="KW-1133">Transmembrane helix</keyword>
<feature type="transmembrane region" description="Helical" evidence="1">
    <location>
        <begin position="55"/>
        <end position="75"/>
    </location>
</feature>
<keyword evidence="1" id="KW-0472">Membrane</keyword>
<feature type="transmembrane region" description="Helical" evidence="1">
    <location>
        <begin position="87"/>
        <end position="104"/>
    </location>
</feature>
<feature type="transmembrane region" description="Helical" evidence="1">
    <location>
        <begin position="7"/>
        <end position="26"/>
    </location>
</feature>